<evidence type="ECO:0000313" key="4">
    <source>
        <dbReference type="Proteomes" id="UP000003764"/>
    </source>
</evidence>
<protein>
    <recommendedName>
        <fullName evidence="2">Bacterial sugar transferase domain-containing protein</fullName>
    </recommendedName>
</protein>
<sequence>MRIDTPKDTPTHLLENPDQWITKVGKFLRRTSLDELPQIINIFKGEMSIIGPRPALGISMI</sequence>
<dbReference type="EMBL" id="ADNT01000039">
    <property type="protein sequence ID" value="EFG50228.1"/>
    <property type="molecule type" value="Genomic_DNA"/>
</dbReference>
<keyword evidence="4" id="KW-1185">Reference proteome</keyword>
<feature type="domain" description="Bacterial sugar transferase" evidence="2">
    <location>
        <begin position="1"/>
        <end position="56"/>
    </location>
</feature>
<name>A0ABN0AA95_AERVM</name>
<accession>A0ABN0AA95</accession>
<evidence type="ECO:0000259" key="2">
    <source>
        <dbReference type="Pfam" id="PF02397"/>
    </source>
</evidence>
<dbReference type="PANTHER" id="PTHR30576:SF10">
    <property type="entry name" value="SLL5057 PROTEIN"/>
    <property type="match status" value="1"/>
</dbReference>
<dbReference type="PANTHER" id="PTHR30576">
    <property type="entry name" value="COLANIC BIOSYNTHESIS UDP-GLUCOSE LIPID CARRIER TRANSFERASE"/>
    <property type="match status" value="1"/>
</dbReference>
<dbReference type="Pfam" id="PF02397">
    <property type="entry name" value="Bac_transf"/>
    <property type="match status" value="1"/>
</dbReference>
<gene>
    <name evidence="3" type="ORF">HMPREF0061_0451</name>
</gene>
<comment type="caution">
    <text evidence="3">The sequence shown here is derived from an EMBL/GenBank/DDBJ whole genome shotgun (WGS) entry which is preliminary data.</text>
</comment>
<comment type="similarity">
    <text evidence="1">Belongs to the bacterial sugar transferase family.</text>
</comment>
<reference evidence="3 4" key="1">
    <citation type="submission" date="2010-04" db="EMBL/GenBank/DDBJ databases">
        <authorList>
            <person name="Muzny D."/>
            <person name="Qin X."/>
            <person name="Deng J."/>
            <person name="Jiang H."/>
            <person name="Liu Y."/>
            <person name="Qu J."/>
            <person name="Song X.-Z."/>
            <person name="Zhang L."/>
            <person name="Thornton R."/>
            <person name="Coyle M."/>
            <person name="Francisco L."/>
            <person name="Jackson L."/>
            <person name="Javaid M."/>
            <person name="Korchina V."/>
            <person name="Kovar C."/>
            <person name="Mata R."/>
            <person name="Mathew T."/>
            <person name="Ngo R."/>
            <person name="Nguyen L."/>
            <person name="Nguyen N."/>
            <person name="Okwuonu G."/>
            <person name="Ongeri F."/>
            <person name="Pham C."/>
            <person name="Simmons D."/>
            <person name="Wilczek-Boney K."/>
            <person name="Hale W."/>
            <person name="Jakkamsetti A."/>
            <person name="Pham P."/>
            <person name="Ruth R."/>
            <person name="San Lucas F."/>
            <person name="Warren J."/>
            <person name="Zhang J."/>
            <person name="Zhao Z."/>
            <person name="Zhou C."/>
            <person name="Zhu D."/>
            <person name="Lee S."/>
            <person name="Bess C."/>
            <person name="Blankenburg K."/>
            <person name="Forbes L."/>
            <person name="Fu Q."/>
            <person name="Gubbala S."/>
            <person name="Hirani K."/>
            <person name="Jayaseelan J.C."/>
            <person name="Lara F."/>
            <person name="Munidasa M."/>
            <person name="Palculict T."/>
            <person name="Patil S."/>
            <person name="Pu L.-L."/>
            <person name="Saada N."/>
            <person name="Tang L."/>
            <person name="Weissenberger G."/>
            <person name="Zhu Y."/>
            <person name="Hemphill L."/>
            <person name="Shang Y."/>
            <person name="Youmans B."/>
            <person name="Ayvaz T."/>
            <person name="Ross M."/>
            <person name="Santibanez J."/>
            <person name="Aqrawi P."/>
            <person name="Gross S."/>
            <person name="Joshi V."/>
            <person name="Fowler G."/>
            <person name="Nazareth L."/>
            <person name="Reid J."/>
            <person name="Worley K."/>
            <person name="Petrosino J."/>
            <person name="Highlander S."/>
            <person name="Gibbs R."/>
            <person name="Gibbs R."/>
        </authorList>
    </citation>
    <scope>NUCLEOTIDE SEQUENCE [LARGE SCALE GENOMIC DNA]</scope>
    <source>
        <strain evidence="3 4">ATCC 11563</strain>
    </source>
</reference>
<dbReference type="InterPro" id="IPR003362">
    <property type="entry name" value="Bact_transf"/>
</dbReference>
<evidence type="ECO:0000256" key="1">
    <source>
        <dbReference type="ARBA" id="ARBA00006464"/>
    </source>
</evidence>
<organism evidence="3 4">
    <name type="scientific">Aerococcus viridans (strain ATCC 11563 / DSM 20340 / CCUG 4311 / JCM 20461 / NBRC 12219 / NCTC 8251 / M1)</name>
    <dbReference type="NCBI Taxonomy" id="655812"/>
    <lineage>
        <taxon>Bacteria</taxon>
        <taxon>Bacillati</taxon>
        <taxon>Bacillota</taxon>
        <taxon>Bacilli</taxon>
        <taxon>Lactobacillales</taxon>
        <taxon>Aerococcaceae</taxon>
        <taxon>Aerococcus</taxon>
    </lineage>
</organism>
<dbReference type="Proteomes" id="UP000003764">
    <property type="component" value="Unassembled WGS sequence"/>
</dbReference>
<evidence type="ECO:0000313" key="3">
    <source>
        <dbReference type="EMBL" id="EFG50228.1"/>
    </source>
</evidence>
<proteinExistence type="inferred from homology"/>